<dbReference type="InterPro" id="IPR049748">
    <property type="entry name" value="HPE1-like_N_CxxC"/>
</dbReference>
<evidence type="ECO:0000256" key="1">
    <source>
        <dbReference type="SAM" id="MobiDB-lite"/>
    </source>
</evidence>
<accession>A0ABT8SS41</accession>
<dbReference type="RefSeq" id="WP_302075350.1">
    <property type="nucleotide sequence ID" value="NZ_JAUKWQ010000001.1"/>
</dbReference>
<gene>
    <name evidence="3" type="ORF">Q2T52_03890</name>
</gene>
<feature type="chain" id="PRO_5047256982" evidence="2">
    <location>
        <begin position="22"/>
        <end position="164"/>
    </location>
</feature>
<protein>
    <submittedName>
        <fullName evidence="3">Plant virulence effector HPE1-like domain-containing protein</fullName>
    </submittedName>
</protein>
<proteinExistence type="predicted"/>
<feature type="compositionally biased region" description="Polar residues" evidence="1">
    <location>
        <begin position="128"/>
        <end position="139"/>
    </location>
</feature>
<name>A0ABT8SS41_9HYPH</name>
<dbReference type="NCBIfam" id="NF041110">
    <property type="entry name" value="HPE1_fam_CxxC"/>
    <property type="match status" value="1"/>
</dbReference>
<sequence>MVSRVALMIAAFAASTAAANAGSIIKMTGTPITVAPSMIAMTCADCQAVTPDLKNKPKAATLPVETQAEVKNFYGKKAVIRTGAWMGGSPVTFVSLSPVWISEEELMMAGQRAAPPKSDGVDFNATTSAVGAQPGQESITPVGVTPARPTAEPDFNAYQLRPSI</sequence>
<keyword evidence="2" id="KW-0732">Signal</keyword>
<reference evidence="3" key="2">
    <citation type="submission" date="2023-07" db="EMBL/GenBank/DDBJ databases">
        <authorList>
            <person name="Sun H."/>
        </authorList>
    </citation>
    <scope>NUCLEOTIDE SEQUENCE</scope>
    <source>
        <strain evidence="3">05753</strain>
    </source>
</reference>
<feature type="region of interest" description="Disordered" evidence="1">
    <location>
        <begin position="128"/>
        <end position="155"/>
    </location>
</feature>
<evidence type="ECO:0000313" key="3">
    <source>
        <dbReference type="EMBL" id="MDO1581229.1"/>
    </source>
</evidence>
<organism evidence="3 4">
    <name type="scientific">Rhizobium oryzicola</name>
    <dbReference type="NCBI Taxonomy" id="1232668"/>
    <lineage>
        <taxon>Bacteria</taxon>
        <taxon>Pseudomonadati</taxon>
        <taxon>Pseudomonadota</taxon>
        <taxon>Alphaproteobacteria</taxon>
        <taxon>Hyphomicrobiales</taxon>
        <taxon>Rhizobiaceae</taxon>
        <taxon>Rhizobium/Agrobacterium group</taxon>
        <taxon>Rhizobium</taxon>
    </lineage>
</organism>
<dbReference type="Proteomes" id="UP001169006">
    <property type="component" value="Unassembled WGS sequence"/>
</dbReference>
<feature type="signal peptide" evidence="2">
    <location>
        <begin position="1"/>
        <end position="21"/>
    </location>
</feature>
<dbReference type="EMBL" id="JAUKWQ010000001">
    <property type="protein sequence ID" value="MDO1581229.1"/>
    <property type="molecule type" value="Genomic_DNA"/>
</dbReference>
<reference evidence="3" key="1">
    <citation type="journal article" date="2015" name="Int. J. Syst. Evol. Microbiol.">
        <title>Rhizobium oryzicola sp. nov., potential plant-growth-promoting endophytic bacteria isolated from rice roots.</title>
        <authorList>
            <person name="Zhang X.X."/>
            <person name="Gao J.S."/>
            <person name="Cao Y.H."/>
            <person name="Sheirdil R.A."/>
            <person name="Wang X.C."/>
            <person name="Zhang L."/>
        </authorList>
    </citation>
    <scope>NUCLEOTIDE SEQUENCE</scope>
    <source>
        <strain evidence="3">05753</strain>
    </source>
</reference>
<evidence type="ECO:0000256" key="2">
    <source>
        <dbReference type="SAM" id="SignalP"/>
    </source>
</evidence>
<evidence type="ECO:0000313" key="4">
    <source>
        <dbReference type="Proteomes" id="UP001169006"/>
    </source>
</evidence>
<comment type="caution">
    <text evidence="3">The sequence shown here is derived from an EMBL/GenBank/DDBJ whole genome shotgun (WGS) entry which is preliminary data.</text>
</comment>
<keyword evidence="4" id="KW-1185">Reference proteome</keyword>